<keyword evidence="3" id="KW-1185">Reference proteome</keyword>
<evidence type="ECO:0000313" key="2">
    <source>
        <dbReference type="EMBL" id="CAI9586226.1"/>
    </source>
</evidence>
<name>A0ABN9EN05_9NEOB</name>
<feature type="non-terminal residue" evidence="2">
    <location>
        <position position="105"/>
    </location>
</feature>
<reference evidence="2" key="1">
    <citation type="submission" date="2023-05" db="EMBL/GenBank/DDBJ databases">
        <authorList>
            <person name="Stuckert A."/>
        </authorList>
    </citation>
    <scope>NUCLEOTIDE SEQUENCE</scope>
</reference>
<evidence type="ECO:0008006" key="4">
    <source>
        <dbReference type="Google" id="ProtNLM"/>
    </source>
</evidence>
<dbReference type="Proteomes" id="UP001162483">
    <property type="component" value="Unassembled WGS sequence"/>
</dbReference>
<comment type="caution">
    <text evidence="2">The sequence shown here is derived from an EMBL/GenBank/DDBJ whole genome shotgun (WGS) entry which is preliminary data.</text>
</comment>
<proteinExistence type="predicted"/>
<keyword evidence="1" id="KW-0812">Transmembrane</keyword>
<keyword evidence="1" id="KW-0472">Membrane</keyword>
<evidence type="ECO:0000313" key="3">
    <source>
        <dbReference type="Proteomes" id="UP001162483"/>
    </source>
</evidence>
<protein>
    <recommendedName>
        <fullName evidence="4">Secreted protein</fullName>
    </recommendedName>
</protein>
<dbReference type="EMBL" id="CATNWA010015732">
    <property type="protein sequence ID" value="CAI9586226.1"/>
    <property type="molecule type" value="Genomic_DNA"/>
</dbReference>
<gene>
    <name evidence="2" type="ORF">SPARVUS_LOCUS10336486</name>
</gene>
<organism evidence="2 3">
    <name type="scientific">Staurois parvus</name>
    <dbReference type="NCBI Taxonomy" id="386267"/>
    <lineage>
        <taxon>Eukaryota</taxon>
        <taxon>Metazoa</taxon>
        <taxon>Chordata</taxon>
        <taxon>Craniata</taxon>
        <taxon>Vertebrata</taxon>
        <taxon>Euteleostomi</taxon>
        <taxon>Amphibia</taxon>
        <taxon>Batrachia</taxon>
        <taxon>Anura</taxon>
        <taxon>Neobatrachia</taxon>
        <taxon>Ranoidea</taxon>
        <taxon>Ranidae</taxon>
        <taxon>Staurois</taxon>
    </lineage>
</organism>
<accession>A0ABN9EN05</accession>
<keyword evidence="1" id="KW-1133">Transmembrane helix</keyword>
<sequence>MYVKWFDTGMLYYVILVYLVNVTFCHFQISRRSVPRTSRRSQGTEPRSQMLASARVHYRGHCRRDIAGAQDKVSEEQMPEQRCMVSPSVARGYRFCYTREYRQGG</sequence>
<feature type="transmembrane region" description="Helical" evidence="1">
    <location>
        <begin position="12"/>
        <end position="30"/>
    </location>
</feature>
<evidence type="ECO:0000256" key="1">
    <source>
        <dbReference type="SAM" id="Phobius"/>
    </source>
</evidence>